<dbReference type="InterPro" id="IPR011712">
    <property type="entry name" value="Sig_transdc_His_kin_sub3_dim/P"/>
</dbReference>
<dbReference type="PANTHER" id="PTHR24421">
    <property type="entry name" value="NITRATE/NITRITE SENSOR PROTEIN NARX-RELATED"/>
    <property type="match status" value="1"/>
</dbReference>
<sequence length="375" mass="40205">MNRPRVLRRTAGVGLGALTALIEVPYLLLAAPLLAIPAARPRVFRGARRLAEIERARVQRFLDAGNGDDYDGRRALQYLVPRGLTGLLALGVWVCIGAGIAAGVFYFAQLVTGRAPGGAGDGTLLDWLPVLALGAIAVFLCGQGLIGVAALDRKLARRFFGPSSQELLRRRVSELATTRSEVVEAVNGERRRIERDLHDGVQQRLVALGVLLGRARRTHDADRAAELVRQAHEESQEALRELREVSWRVYPIALDESGLEAALESLAERATIPVDLRYAIDEPSPELATVVYFVASESVTNAAKHANANKVTIDVRRGKTKLEAEITDDGCGGASVGASGGLSGLARRVAAMDGEFSVQSPENGPTTVRVALPCE</sequence>
<evidence type="ECO:0000256" key="5">
    <source>
        <dbReference type="ARBA" id="ARBA00022741"/>
    </source>
</evidence>
<keyword evidence="6 11" id="KW-0418">Kinase</keyword>
<dbReference type="PANTHER" id="PTHR24421:SF10">
    <property type="entry name" value="NITRATE_NITRITE SENSOR PROTEIN NARQ"/>
    <property type="match status" value="1"/>
</dbReference>
<keyword evidence="4" id="KW-0808">Transferase</keyword>
<keyword evidence="12" id="KW-1185">Reference proteome</keyword>
<feature type="transmembrane region" description="Helical" evidence="9">
    <location>
        <begin position="127"/>
        <end position="151"/>
    </location>
</feature>
<dbReference type="SMART" id="SM00387">
    <property type="entry name" value="HATPase_c"/>
    <property type="match status" value="1"/>
</dbReference>
<proteinExistence type="predicted"/>
<dbReference type="EC" id="2.7.13.3" evidence="2"/>
<keyword evidence="8" id="KW-0902">Two-component regulatory system</keyword>
<evidence type="ECO:0000256" key="1">
    <source>
        <dbReference type="ARBA" id="ARBA00000085"/>
    </source>
</evidence>
<reference evidence="11 12" key="1">
    <citation type="submission" date="2020-08" db="EMBL/GenBank/DDBJ databases">
        <title>Amycolatopsis sp. nov. DR6-1 isolated from Dendrobium heterocarpum.</title>
        <authorList>
            <person name="Tedsree N."/>
            <person name="Kuncharoen N."/>
            <person name="Likhitwitayawuid K."/>
            <person name="Tanasupawat S."/>
        </authorList>
    </citation>
    <scope>NUCLEOTIDE SEQUENCE [LARGE SCALE GENOMIC DNA]</scope>
    <source>
        <strain evidence="11 12">DR6-1</strain>
    </source>
</reference>
<evidence type="ECO:0000256" key="7">
    <source>
        <dbReference type="ARBA" id="ARBA00022840"/>
    </source>
</evidence>
<dbReference type="Pfam" id="PF07730">
    <property type="entry name" value="HisKA_3"/>
    <property type="match status" value="1"/>
</dbReference>
<evidence type="ECO:0000313" key="11">
    <source>
        <dbReference type="EMBL" id="MBB1160054.1"/>
    </source>
</evidence>
<evidence type="ECO:0000256" key="9">
    <source>
        <dbReference type="SAM" id="Phobius"/>
    </source>
</evidence>
<dbReference type="Gene3D" id="3.30.565.10">
    <property type="entry name" value="Histidine kinase-like ATPase, C-terminal domain"/>
    <property type="match status" value="1"/>
</dbReference>
<dbReference type="GO" id="GO:0046983">
    <property type="term" value="F:protein dimerization activity"/>
    <property type="evidence" value="ECO:0007669"/>
    <property type="project" value="InterPro"/>
</dbReference>
<name>A0A7W3W782_9PSEU</name>
<evidence type="ECO:0000256" key="6">
    <source>
        <dbReference type="ARBA" id="ARBA00022777"/>
    </source>
</evidence>
<evidence type="ECO:0000256" key="8">
    <source>
        <dbReference type="ARBA" id="ARBA00023012"/>
    </source>
</evidence>
<evidence type="ECO:0000313" key="12">
    <source>
        <dbReference type="Proteomes" id="UP000526734"/>
    </source>
</evidence>
<keyword evidence="5" id="KW-0547">Nucleotide-binding</keyword>
<dbReference type="GO" id="GO:0005524">
    <property type="term" value="F:ATP binding"/>
    <property type="evidence" value="ECO:0007669"/>
    <property type="project" value="UniProtKB-KW"/>
</dbReference>
<feature type="transmembrane region" description="Helical" evidence="9">
    <location>
        <begin position="12"/>
        <end position="39"/>
    </location>
</feature>
<protein>
    <recommendedName>
        <fullName evidence="2">histidine kinase</fullName>
        <ecNumber evidence="2">2.7.13.3</ecNumber>
    </recommendedName>
</protein>
<evidence type="ECO:0000259" key="10">
    <source>
        <dbReference type="SMART" id="SM00387"/>
    </source>
</evidence>
<gene>
    <name evidence="11" type="ORF">H4281_43505</name>
</gene>
<evidence type="ECO:0000256" key="4">
    <source>
        <dbReference type="ARBA" id="ARBA00022679"/>
    </source>
</evidence>
<keyword evidence="9" id="KW-0812">Transmembrane</keyword>
<dbReference type="GO" id="GO:0000155">
    <property type="term" value="F:phosphorelay sensor kinase activity"/>
    <property type="evidence" value="ECO:0007669"/>
    <property type="project" value="InterPro"/>
</dbReference>
<feature type="domain" description="Histidine kinase/HSP90-like ATPase" evidence="10">
    <location>
        <begin position="286"/>
        <end position="375"/>
    </location>
</feature>
<comment type="caution">
    <text evidence="11">The sequence shown here is derived from an EMBL/GenBank/DDBJ whole genome shotgun (WGS) entry which is preliminary data.</text>
</comment>
<dbReference type="RefSeq" id="WP_182896699.1">
    <property type="nucleotide sequence ID" value="NZ_JACGZW010000026.1"/>
</dbReference>
<dbReference type="EMBL" id="JACGZW010000026">
    <property type="protein sequence ID" value="MBB1160054.1"/>
    <property type="molecule type" value="Genomic_DNA"/>
</dbReference>
<accession>A0A7W3W782</accession>
<keyword evidence="9" id="KW-0472">Membrane</keyword>
<evidence type="ECO:0000256" key="3">
    <source>
        <dbReference type="ARBA" id="ARBA00022553"/>
    </source>
</evidence>
<dbReference type="InterPro" id="IPR050482">
    <property type="entry name" value="Sensor_HK_TwoCompSys"/>
</dbReference>
<dbReference type="InterPro" id="IPR003594">
    <property type="entry name" value="HATPase_dom"/>
</dbReference>
<keyword evidence="3" id="KW-0597">Phosphoprotein</keyword>
<dbReference type="AlphaFoldDB" id="A0A7W3W782"/>
<dbReference type="CDD" id="cd16917">
    <property type="entry name" value="HATPase_UhpB-NarQ-NarX-like"/>
    <property type="match status" value="1"/>
</dbReference>
<dbReference type="InterPro" id="IPR036890">
    <property type="entry name" value="HATPase_C_sf"/>
</dbReference>
<evidence type="ECO:0000256" key="2">
    <source>
        <dbReference type="ARBA" id="ARBA00012438"/>
    </source>
</evidence>
<organism evidence="11 12">
    <name type="scientific">Amycolatopsis dendrobii</name>
    <dbReference type="NCBI Taxonomy" id="2760662"/>
    <lineage>
        <taxon>Bacteria</taxon>
        <taxon>Bacillati</taxon>
        <taxon>Actinomycetota</taxon>
        <taxon>Actinomycetes</taxon>
        <taxon>Pseudonocardiales</taxon>
        <taxon>Pseudonocardiaceae</taxon>
        <taxon>Amycolatopsis</taxon>
    </lineage>
</organism>
<dbReference type="Gene3D" id="1.20.5.1930">
    <property type="match status" value="1"/>
</dbReference>
<comment type="catalytic activity">
    <reaction evidence="1">
        <text>ATP + protein L-histidine = ADP + protein N-phospho-L-histidine.</text>
        <dbReference type="EC" id="2.7.13.3"/>
    </reaction>
</comment>
<feature type="transmembrane region" description="Helical" evidence="9">
    <location>
        <begin position="83"/>
        <end position="107"/>
    </location>
</feature>
<keyword evidence="9" id="KW-1133">Transmembrane helix</keyword>
<keyword evidence="7" id="KW-0067">ATP-binding</keyword>
<dbReference type="SUPFAM" id="SSF55874">
    <property type="entry name" value="ATPase domain of HSP90 chaperone/DNA topoisomerase II/histidine kinase"/>
    <property type="match status" value="1"/>
</dbReference>
<dbReference type="GO" id="GO:0016020">
    <property type="term" value="C:membrane"/>
    <property type="evidence" value="ECO:0007669"/>
    <property type="project" value="InterPro"/>
</dbReference>
<dbReference type="Pfam" id="PF02518">
    <property type="entry name" value="HATPase_c"/>
    <property type="match status" value="1"/>
</dbReference>
<dbReference type="Proteomes" id="UP000526734">
    <property type="component" value="Unassembled WGS sequence"/>
</dbReference>